<evidence type="ECO:0000313" key="2">
    <source>
        <dbReference type="Proteomes" id="UP000036771"/>
    </source>
</evidence>
<protein>
    <submittedName>
        <fullName evidence="1">Uncharacterized protein</fullName>
    </submittedName>
</protein>
<reference evidence="1 2" key="1">
    <citation type="submission" date="2015-03" db="EMBL/GenBank/DDBJ databases">
        <title>Caedibacter varicaedens, whole genome shotgun sequence.</title>
        <authorList>
            <person name="Suzuki H."/>
            <person name="Dapper A.L."/>
            <person name="Gibson A.K."/>
            <person name="Jackson C."/>
            <person name="Lee H."/>
            <person name="Pejaver V.R."/>
            <person name="Doak T."/>
            <person name="Lynch M."/>
        </authorList>
    </citation>
    <scope>NUCLEOTIDE SEQUENCE [LARGE SCALE GENOMIC DNA]</scope>
</reference>
<organism evidence="1 2">
    <name type="scientific">Caedimonas varicaedens</name>
    <dbReference type="NCBI Taxonomy" id="1629334"/>
    <lineage>
        <taxon>Bacteria</taxon>
        <taxon>Pseudomonadati</taxon>
        <taxon>Pseudomonadota</taxon>
        <taxon>Alphaproteobacteria</taxon>
        <taxon>Holosporales</taxon>
        <taxon>Caedimonadaceae</taxon>
        <taxon>Caedimonas</taxon>
    </lineage>
</organism>
<name>A0A0K8MFV3_9PROT</name>
<gene>
    <name evidence="1" type="ORF">Cva_01438</name>
</gene>
<dbReference type="AlphaFoldDB" id="A0A0K8MFV3"/>
<accession>A0A0K8MFV3</accession>
<sequence length="69" mass="8318">MSHRFLFFMSLILAVLRNEVHVRLFSFCGYRKELANPLNSLIQQIIFIYYYKGLFKLWSVINIVMLCRV</sequence>
<dbReference type="STRING" id="1629334.Cva_01438"/>
<comment type="caution">
    <text evidence="1">The sequence shown here is derived from an EMBL/GenBank/DDBJ whole genome shotgun (WGS) entry which is preliminary data.</text>
</comment>
<evidence type="ECO:0000313" key="1">
    <source>
        <dbReference type="EMBL" id="GAO98769.1"/>
    </source>
</evidence>
<dbReference type="Proteomes" id="UP000036771">
    <property type="component" value="Unassembled WGS sequence"/>
</dbReference>
<proteinExistence type="predicted"/>
<dbReference type="EMBL" id="BBVC01000090">
    <property type="protein sequence ID" value="GAO98769.1"/>
    <property type="molecule type" value="Genomic_DNA"/>
</dbReference>
<keyword evidence="2" id="KW-1185">Reference proteome</keyword>